<dbReference type="InterPro" id="IPR000315">
    <property type="entry name" value="Znf_B-box"/>
</dbReference>
<dbReference type="InterPro" id="IPR001870">
    <property type="entry name" value="B30.2/SPRY"/>
</dbReference>
<feature type="domain" description="RING-type" evidence="8">
    <location>
        <begin position="14"/>
        <end position="57"/>
    </location>
</feature>
<comment type="caution">
    <text evidence="11">The sequence shown here is derived from an EMBL/GenBank/DDBJ whole genome shotgun (WGS) entry which is preliminary data.</text>
</comment>
<protein>
    <recommendedName>
        <fullName evidence="13">Tripartite motif-containing protein 16-like</fullName>
    </recommendedName>
</protein>
<dbReference type="Gene3D" id="2.60.120.920">
    <property type="match status" value="1"/>
</dbReference>
<evidence type="ECO:0000256" key="2">
    <source>
        <dbReference type="ARBA" id="ARBA00022723"/>
    </source>
</evidence>
<dbReference type="SUPFAM" id="SSF57850">
    <property type="entry name" value="RING/U-box"/>
    <property type="match status" value="1"/>
</dbReference>
<dbReference type="PROSITE" id="PS50089">
    <property type="entry name" value="ZF_RING_2"/>
    <property type="match status" value="1"/>
</dbReference>
<dbReference type="CDD" id="cd16040">
    <property type="entry name" value="SPRY_PRY_SNTX"/>
    <property type="match status" value="1"/>
</dbReference>
<feature type="coiled-coil region" evidence="7">
    <location>
        <begin position="209"/>
        <end position="297"/>
    </location>
</feature>
<evidence type="ECO:0000256" key="5">
    <source>
        <dbReference type="ARBA" id="ARBA00022859"/>
    </source>
</evidence>
<dbReference type="SUPFAM" id="SSF49899">
    <property type="entry name" value="Concanavalin A-like lectins/glucanases"/>
    <property type="match status" value="1"/>
</dbReference>
<dbReference type="InterPro" id="IPR001841">
    <property type="entry name" value="Znf_RING"/>
</dbReference>
<dbReference type="InterPro" id="IPR003877">
    <property type="entry name" value="SPRY_dom"/>
</dbReference>
<evidence type="ECO:0000256" key="4">
    <source>
        <dbReference type="ARBA" id="ARBA00022833"/>
    </source>
</evidence>
<dbReference type="SMART" id="SM00184">
    <property type="entry name" value="RING"/>
    <property type="match status" value="1"/>
</dbReference>
<keyword evidence="1" id="KW-0399">Innate immunity</keyword>
<dbReference type="InterPro" id="IPR043136">
    <property type="entry name" value="B30.2/SPRY_sf"/>
</dbReference>
<dbReference type="Pfam" id="PF15227">
    <property type="entry name" value="zf-C3HC4_4"/>
    <property type="match status" value="1"/>
</dbReference>
<feature type="domain" description="B30.2/SPRY" evidence="10">
    <location>
        <begin position="353"/>
        <end position="546"/>
    </location>
</feature>
<dbReference type="InterPro" id="IPR017907">
    <property type="entry name" value="Znf_RING_CS"/>
</dbReference>
<dbReference type="AlphaFoldDB" id="A0ABD1JJY5"/>
<dbReference type="GO" id="GO:0045087">
    <property type="term" value="P:innate immune response"/>
    <property type="evidence" value="ECO:0007669"/>
    <property type="project" value="UniProtKB-KW"/>
</dbReference>
<keyword evidence="5" id="KW-0391">Immunity</keyword>
<dbReference type="PROSITE" id="PS00518">
    <property type="entry name" value="ZF_RING_1"/>
    <property type="match status" value="1"/>
</dbReference>
<dbReference type="GO" id="GO:0008270">
    <property type="term" value="F:zinc ion binding"/>
    <property type="evidence" value="ECO:0007669"/>
    <property type="project" value="UniProtKB-KW"/>
</dbReference>
<dbReference type="PRINTS" id="PR01407">
    <property type="entry name" value="BUTYPHLNCDUF"/>
</dbReference>
<keyword evidence="2" id="KW-0479">Metal-binding</keyword>
<organism evidence="11 12">
    <name type="scientific">Coilia grayii</name>
    <name type="common">Gray's grenadier anchovy</name>
    <dbReference type="NCBI Taxonomy" id="363190"/>
    <lineage>
        <taxon>Eukaryota</taxon>
        <taxon>Metazoa</taxon>
        <taxon>Chordata</taxon>
        <taxon>Craniata</taxon>
        <taxon>Vertebrata</taxon>
        <taxon>Euteleostomi</taxon>
        <taxon>Actinopterygii</taxon>
        <taxon>Neopterygii</taxon>
        <taxon>Teleostei</taxon>
        <taxon>Clupei</taxon>
        <taxon>Clupeiformes</taxon>
        <taxon>Clupeoidei</taxon>
        <taxon>Engraulidae</taxon>
        <taxon>Coilinae</taxon>
        <taxon>Coilia</taxon>
    </lineage>
</organism>
<dbReference type="Pfam" id="PF00622">
    <property type="entry name" value="SPRY"/>
    <property type="match status" value="1"/>
</dbReference>
<evidence type="ECO:0000313" key="11">
    <source>
        <dbReference type="EMBL" id="KAL2086980.1"/>
    </source>
</evidence>
<gene>
    <name evidence="11" type="ORF">ACEWY4_018039</name>
</gene>
<evidence type="ECO:0000256" key="3">
    <source>
        <dbReference type="ARBA" id="ARBA00022771"/>
    </source>
</evidence>
<dbReference type="CDD" id="cd19769">
    <property type="entry name" value="Bbox2_TRIM16-like"/>
    <property type="match status" value="1"/>
</dbReference>
<dbReference type="EMBL" id="JBHFQA010000015">
    <property type="protein sequence ID" value="KAL2086980.1"/>
    <property type="molecule type" value="Genomic_DNA"/>
</dbReference>
<dbReference type="Proteomes" id="UP001591681">
    <property type="component" value="Unassembled WGS sequence"/>
</dbReference>
<keyword evidence="3 6" id="KW-0863">Zinc-finger</keyword>
<keyword evidence="7" id="KW-0175">Coiled coil</keyword>
<keyword evidence="4" id="KW-0862">Zinc</keyword>
<evidence type="ECO:0000256" key="6">
    <source>
        <dbReference type="PROSITE-ProRule" id="PRU00024"/>
    </source>
</evidence>
<dbReference type="PROSITE" id="PS50119">
    <property type="entry name" value="ZF_BBOX"/>
    <property type="match status" value="1"/>
</dbReference>
<proteinExistence type="predicted"/>
<evidence type="ECO:0000259" key="8">
    <source>
        <dbReference type="PROSITE" id="PS50089"/>
    </source>
</evidence>
<sequence length="551" mass="62944">MAEAIASNEDLFMCPICLDLLKDPATLHCGHSYCMGCIKGCWDQEDQKGVYSCPKCRQTFYPRPALNKNTIFAELVEQISKTTIHDASSQCYAGPEDVKCDICTGRKLKAVKSCLDCLLSYCGTHFKAHNDLNPGRKHSIIDATAKLQERICSRHEKVAEIFCRTDQSLICYLCVMDGHTGHNTVTATAEFAEKQKQLGLSQWGFKWRIQERERNVQELRKALQMLKSSAQTAVVESERMFAEMMRSIERRRSEVKKLIRAQEKAEVSRMEGLLKELEQEIAELKRKDAELEQLSRTEDHIHFLKTFKSVSPPESKDVPIIFNQGTSFEAVKKAVSTMKNQLENLCRQSALPIAGPAPSWPKTRKDFLKYYTNFTLDPNTAFKALRLSERNTKVCYITTNAGVPDHPERFDWESQVLCREGVNGRCYWEVNLERFAKVHVAVSYKEISRKGNNTEFGHNAQSWSLKINCGYIYFQHNKTEHVVGIACNCGRIGVYVDHRAGTLAFYSISDKMTLLHRVQTTFTHSLHPGFWIYEAIVQLLHLPSLYSSETH</sequence>
<dbReference type="Gene3D" id="4.10.830.40">
    <property type="match status" value="1"/>
</dbReference>
<dbReference type="Pfam" id="PF13765">
    <property type="entry name" value="PRY"/>
    <property type="match status" value="1"/>
</dbReference>
<dbReference type="SMART" id="SM00589">
    <property type="entry name" value="PRY"/>
    <property type="match status" value="1"/>
</dbReference>
<dbReference type="InterPro" id="IPR013320">
    <property type="entry name" value="ConA-like_dom_sf"/>
</dbReference>
<dbReference type="Gene3D" id="3.30.40.10">
    <property type="entry name" value="Zinc/RING finger domain, C3HC4 (zinc finger)"/>
    <property type="match status" value="1"/>
</dbReference>
<dbReference type="GO" id="GO:0005737">
    <property type="term" value="C:cytoplasm"/>
    <property type="evidence" value="ECO:0007669"/>
    <property type="project" value="UniProtKB-ARBA"/>
</dbReference>
<keyword evidence="12" id="KW-1185">Reference proteome</keyword>
<dbReference type="PANTHER" id="PTHR25465">
    <property type="entry name" value="B-BOX DOMAIN CONTAINING"/>
    <property type="match status" value="1"/>
</dbReference>
<dbReference type="Pfam" id="PF25600">
    <property type="entry name" value="TRIM_CC"/>
    <property type="match status" value="1"/>
</dbReference>
<dbReference type="Pfam" id="PF00643">
    <property type="entry name" value="zf-B_box"/>
    <property type="match status" value="1"/>
</dbReference>
<evidence type="ECO:0000256" key="7">
    <source>
        <dbReference type="SAM" id="Coils"/>
    </source>
</evidence>
<evidence type="ECO:0000313" key="12">
    <source>
        <dbReference type="Proteomes" id="UP001591681"/>
    </source>
</evidence>
<dbReference type="SMART" id="SM00449">
    <property type="entry name" value="SPRY"/>
    <property type="match status" value="1"/>
</dbReference>
<dbReference type="Gene3D" id="3.30.160.60">
    <property type="entry name" value="Classic Zinc Finger"/>
    <property type="match status" value="1"/>
</dbReference>
<dbReference type="SUPFAM" id="SSF57845">
    <property type="entry name" value="B-box zinc-binding domain"/>
    <property type="match status" value="1"/>
</dbReference>
<dbReference type="SMART" id="SM00336">
    <property type="entry name" value="BBOX"/>
    <property type="match status" value="1"/>
</dbReference>
<evidence type="ECO:0008006" key="13">
    <source>
        <dbReference type="Google" id="ProtNLM"/>
    </source>
</evidence>
<feature type="domain" description="B box-type" evidence="9">
    <location>
        <begin position="147"/>
        <end position="187"/>
    </location>
</feature>
<dbReference type="InterPro" id="IPR003879">
    <property type="entry name" value="Butyrophylin_SPRY"/>
</dbReference>
<dbReference type="InterPro" id="IPR051051">
    <property type="entry name" value="E3_ubiq-ligase_TRIM/RNF"/>
</dbReference>
<dbReference type="PANTHER" id="PTHR25465:SF5">
    <property type="entry name" value="E3 UBIQUITIN_ISG15 LIGASE TRIM25-RELATED"/>
    <property type="match status" value="1"/>
</dbReference>
<dbReference type="InterPro" id="IPR006574">
    <property type="entry name" value="PRY"/>
</dbReference>
<reference evidence="11 12" key="1">
    <citation type="submission" date="2024-09" db="EMBL/GenBank/DDBJ databases">
        <title>A chromosome-level genome assembly of Gray's grenadier anchovy, Coilia grayii.</title>
        <authorList>
            <person name="Fu Z."/>
        </authorList>
    </citation>
    <scope>NUCLEOTIDE SEQUENCE [LARGE SCALE GENOMIC DNA]</scope>
    <source>
        <strain evidence="11">G4</strain>
        <tissue evidence="11">Muscle</tissue>
    </source>
</reference>
<name>A0ABD1JJY5_9TELE</name>
<dbReference type="InterPro" id="IPR013083">
    <property type="entry name" value="Znf_RING/FYVE/PHD"/>
</dbReference>
<evidence type="ECO:0000259" key="10">
    <source>
        <dbReference type="PROSITE" id="PS50188"/>
    </source>
</evidence>
<dbReference type="InterPro" id="IPR058030">
    <property type="entry name" value="TRIM8/14/16/25/29/45/65_CC"/>
</dbReference>
<evidence type="ECO:0000259" key="9">
    <source>
        <dbReference type="PROSITE" id="PS50119"/>
    </source>
</evidence>
<evidence type="ECO:0000256" key="1">
    <source>
        <dbReference type="ARBA" id="ARBA00022588"/>
    </source>
</evidence>
<dbReference type="PROSITE" id="PS50188">
    <property type="entry name" value="B302_SPRY"/>
    <property type="match status" value="1"/>
</dbReference>
<accession>A0ABD1JJY5</accession>